<sequence length="231" mass="26639">MGNAPAKCETMDPRAFPEHSKRVPLNPKVDETLGINAYEFGFAAIPKAQSHGAPVYNEELDAKFHQAKVQPAPYDARAFHAHTPEEDRINTTYDNMVGDELNVNGAARPKFQAAWQKDLAYHHGLYVPELYQEAQTADNIRIAVSEFQDKVHQDDPKDACKYLLVEEFKCLHTQQVELDVHGANKKCVKWFDEFRKCQWDQHKFNAGHTYIEGPQMRRRTGWVFMPKYQYA</sequence>
<feature type="compositionally biased region" description="Basic and acidic residues" evidence="1">
    <location>
        <begin position="9"/>
        <end position="21"/>
    </location>
</feature>
<accession>A0A7S4LMZ1</accession>
<dbReference type="EMBL" id="HBJB01000391">
    <property type="protein sequence ID" value="CAE0840183.1"/>
    <property type="molecule type" value="Transcribed_RNA"/>
</dbReference>
<dbReference type="AlphaFoldDB" id="A0A7S4LMZ1"/>
<proteinExistence type="predicted"/>
<organism evidence="2">
    <name type="scientific">Oxyrrhis marina</name>
    <name type="common">Dinoflagellate</name>
    <dbReference type="NCBI Taxonomy" id="2969"/>
    <lineage>
        <taxon>Eukaryota</taxon>
        <taxon>Sar</taxon>
        <taxon>Alveolata</taxon>
        <taxon>Dinophyceae</taxon>
        <taxon>Oxyrrhinales</taxon>
        <taxon>Oxyrrhinaceae</taxon>
        <taxon>Oxyrrhis</taxon>
    </lineage>
</organism>
<feature type="region of interest" description="Disordered" evidence="1">
    <location>
        <begin position="1"/>
        <end position="22"/>
    </location>
</feature>
<reference evidence="2" key="1">
    <citation type="submission" date="2021-01" db="EMBL/GenBank/DDBJ databases">
        <authorList>
            <person name="Corre E."/>
            <person name="Pelletier E."/>
            <person name="Niang G."/>
            <person name="Scheremetjew M."/>
            <person name="Finn R."/>
            <person name="Kale V."/>
            <person name="Holt S."/>
            <person name="Cochrane G."/>
            <person name="Meng A."/>
            <person name="Brown T."/>
            <person name="Cohen L."/>
        </authorList>
    </citation>
    <scope>NUCLEOTIDE SEQUENCE</scope>
    <source>
        <strain evidence="2">LB1974</strain>
    </source>
</reference>
<evidence type="ECO:0000256" key="1">
    <source>
        <dbReference type="SAM" id="MobiDB-lite"/>
    </source>
</evidence>
<name>A0A7S4LMZ1_OXYMA</name>
<protein>
    <submittedName>
        <fullName evidence="2">Uncharacterized protein</fullName>
    </submittedName>
</protein>
<gene>
    <name evidence="2" type="ORF">OMAR00294_LOCUS332</name>
</gene>
<evidence type="ECO:0000313" key="2">
    <source>
        <dbReference type="EMBL" id="CAE0840183.1"/>
    </source>
</evidence>